<dbReference type="Proteomes" id="UP001159363">
    <property type="component" value="Chromosome 2"/>
</dbReference>
<organism evidence="2 3">
    <name type="scientific">Dryococelus australis</name>
    <dbReference type="NCBI Taxonomy" id="614101"/>
    <lineage>
        <taxon>Eukaryota</taxon>
        <taxon>Metazoa</taxon>
        <taxon>Ecdysozoa</taxon>
        <taxon>Arthropoda</taxon>
        <taxon>Hexapoda</taxon>
        <taxon>Insecta</taxon>
        <taxon>Pterygota</taxon>
        <taxon>Neoptera</taxon>
        <taxon>Polyneoptera</taxon>
        <taxon>Phasmatodea</taxon>
        <taxon>Verophasmatodea</taxon>
        <taxon>Anareolatae</taxon>
        <taxon>Phasmatidae</taxon>
        <taxon>Eurycanthinae</taxon>
        <taxon>Dryococelus</taxon>
    </lineage>
</organism>
<proteinExistence type="predicted"/>
<evidence type="ECO:0000313" key="3">
    <source>
        <dbReference type="Proteomes" id="UP001159363"/>
    </source>
</evidence>
<dbReference type="EMBL" id="JARBHB010000002">
    <property type="protein sequence ID" value="KAJ8892556.1"/>
    <property type="molecule type" value="Genomic_DNA"/>
</dbReference>
<evidence type="ECO:0000313" key="2">
    <source>
        <dbReference type="EMBL" id="KAJ8892556.1"/>
    </source>
</evidence>
<comment type="caution">
    <text evidence="2">The sequence shown here is derived from an EMBL/GenBank/DDBJ whole genome shotgun (WGS) entry which is preliminary data.</text>
</comment>
<protein>
    <submittedName>
        <fullName evidence="2">Uncharacterized protein</fullName>
    </submittedName>
</protein>
<keyword evidence="3" id="KW-1185">Reference proteome</keyword>
<accession>A0ABQ9I7E2</accession>
<gene>
    <name evidence="2" type="ORF">PR048_005137</name>
</gene>
<sequence>MTGPRFNSRSGHSDLGFLWFSEIPPGECWDWSQTKAMADSIPTLPQSLFPPMRVIEVNMDRHWNEGVGETGDPREDPPTNGIVRHDSHLRQSIYEINNICLADSRSFAQRRRPNAARSAPAERLARSPPTKANRAQFPAVGRRVFLGDNALPPTLSHQVKPSDTTHGDISKGEVEVKRPRLYYSGPNRRHQAFSSHERGWPPITDIDGFAFYKSNFSAEENSRFILNWTLMPDWGETDYDDSPPEPPVDIIRKQPLRARCRECWRSVVTKEGRGREGGQSKLHETSGVVGNNKMKEGGSELGRMAA</sequence>
<feature type="compositionally biased region" description="Basic and acidic residues" evidence="1">
    <location>
        <begin position="270"/>
        <end position="284"/>
    </location>
</feature>
<name>A0ABQ9I7E2_9NEOP</name>
<feature type="region of interest" description="Disordered" evidence="1">
    <location>
        <begin position="270"/>
        <end position="306"/>
    </location>
</feature>
<reference evidence="2 3" key="1">
    <citation type="submission" date="2023-02" db="EMBL/GenBank/DDBJ databases">
        <title>LHISI_Scaffold_Assembly.</title>
        <authorList>
            <person name="Stuart O.P."/>
            <person name="Cleave R."/>
            <person name="Magrath M.J.L."/>
            <person name="Mikheyev A.S."/>
        </authorList>
    </citation>
    <scope>NUCLEOTIDE SEQUENCE [LARGE SCALE GENOMIC DNA]</scope>
    <source>
        <strain evidence="2">Daus_M_001</strain>
        <tissue evidence="2">Leg muscle</tissue>
    </source>
</reference>
<feature type="region of interest" description="Disordered" evidence="1">
    <location>
        <begin position="107"/>
        <end position="139"/>
    </location>
</feature>
<evidence type="ECO:0000256" key="1">
    <source>
        <dbReference type="SAM" id="MobiDB-lite"/>
    </source>
</evidence>